<reference evidence="2 3" key="1">
    <citation type="submission" date="2014-04" db="EMBL/GenBank/DDBJ databases">
        <authorList>
            <consortium name="DOE Joint Genome Institute"/>
            <person name="Kuo A."/>
            <person name="Kohler A."/>
            <person name="Jargeat P."/>
            <person name="Nagy L.G."/>
            <person name="Floudas D."/>
            <person name="Copeland A."/>
            <person name="Barry K.W."/>
            <person name="Cichocki N."/>
            <person name="Veneault-Fourrey C."/>
            <person name="LaButti K."/>
            <person name="Lindquist E.A."/>
            <person name="Lipzen A."/>
            <person name="Lundell T."/>
            <person name="Morin E."/>
            <person name="Murat C."/>
            <person name="Sun H."/>
            <person name="Tunlid A."/>
            <person name="Henrissat B."/>
            <person name="Grigoriev I.V."/>
            <person name="Hibbett D.S."/>
            <person name="Martin F."/>
            <person name="Nordberg H.P."/>
            <person name="Cantor M.N."/>
            <person name="Hua S.X."/>
        </authorList>
    </citation>
    <scope>NUCLEOTIDE SEQUENCE [LARGE SCALE GENOMIC DNA]</scope>
    <source>
        <strain evidence="2 3">Ve08.2h10</strain>
    </source>
</reference>
<dbReference type="EMBL" id="KN824976">
    <property type="protein sequence ID" value="KIK96627.1"/>
    <property type="molecule type" value="Genomic_DNA"/>
</dbReference>
<organism evidence="2 3">
    <name type="scientific">Paxillus rubicundulus Ve08.2h10</name>
    <dbReference type="NCBI Taxonomy" id="930991"/>
    <lineage>
        <taxon>Eukaryota</taxon>
        <taxon>Fungi</taxon>
        <taxon>Dikarya</taxon>
        <taxon>Basidiomycota</taxon>
        <taxon>Agaricomycotina</taxon>
        <taxon>Agaricomycetes</taxon>
        <taxon>Agaricomycetidae</taxon>
        <taxon>Boletales</taxon>
        <taxon>Paxilineae</taxon>
        <taxon>Paxillaceae</taxon>
        <taxon>Paxillus</taxon>
    </lineage>
</organism>
<dbReference type="AlphaFoldDB" id="A0A0D0DFS6"/>
<dbReference type="InParanoid" id="A0A0D0DFS6"/>
<reference evidence="3" key="2">
    <citation type="submission" date="2015-01" db="EMBL/GenBank/DDBJ databases">
        <title>Evolutionary Origins and Diversification of the Mycorrhizal Mutualists.</title>
        <authorList>
            <consortium name="DOE Joint Genome Institute"/>
            <consortium name="Mycorrhizal Genomics Consortium"/>
            <person name="Kohler A."/>
            <person name="Kuo A."/>
            <person name="Nagy L.G."/>
            <person name="Floudas D."/>
            <person name="Copeland A."/>
            <person name="Barry K.W."/>
            <person name="Cichocki N."/>
            <person name="Veneault-Fourrey C."/>
            <person name="LaButti K."/>
            <person name="Lindquist E.A."/>
            <person name="Lipzen A."/>
            <person name="Lundell T."/>
            <person name="Morin E."/>
            <person name="Murat C."/>
            <person name="Riley R."/>
            <person name="Ohm R."/>
            <person name="Sun H."/>
            <person name="Tunlid A."/>
            <person name="Henrissat B."/>
            <person name="Grigoriev I.V."/>
            <person name="Hibbett D.S."/>
            <person name="Martin F."/>
        </authorList>
    </citation>
    <scope>NUCLEOTIDE SEQUENCE [LARGE SCALE GENOMIC DNA]</scope>
    <source>
        <strain evidence="3">Ve08.2h10</strain>
    </source>
</reference>
<proteinExistence type="predicted"/>
<accession>A0A0D0DFS6</accession>
<keyword evidence="3" id="KW-1185">Reference proteome</keyword>
<evidence type="ECO:0000313" key="3">
    <source>
        <dbReference type="Proteomes" id="UP000054538"/>
    </source>
</evidence>
<dbReference type="HOGENOM" id="CLU_1669952_0_0_1"/>
<feature type="compositionally biased region" description="Low complexity" evidence="1">
    <location>
        <begin position="143"/>
        <end position="158"/>
    </location>
</feature>
<gene>
    <name evidence="2" type="ORF">PAXRUDRAFT_24983</name>
</gene>
<name>A0A0D0DFS6_9AGAM</name>
<feature type="region of interest" description="Disordered" evidence="1">
    <location>
        <begin position="120"/>
        <end position="158"/>
    </location>
</feature>
<evidence type="ECO:0000256" key="1">
    <source>
        <dbReference type="SAM" id="MobiDB-lite"/>
    </source>
</evidence>
<protein>
    <submittedName>
        <fullName evidence="2">Uncharacterized protein</fullName>
    </submittedName>
</protein>
<dbReference type="Proteomes" id="UP000054538">
    <property type="component" value="Unassembled WGS sequence"/>
</dbReference>
<evidence type="ECO:0000313" key="2">
    <source>
        <dbReference type="EMBL" id="KIK96627.1"/>
    </source>
</evidence>
<sequence>MFSTALSPPIPMFNYGATSSRYSNYAGDFSFTTAMQDAGSFSRVGCDMSGMGLDLDRPCSMPKIIKHRLNAPTEPTQGDPLLIAVPKMTPPKVNPPKMVPPKVASEKKVLPIMPTTTLLTPKAIPPKVTPSKVFLPQKDHPKATIPKTTPTTPQTTPT</sequence>